<feature type="domain" description="LysM" evidence="13">
    <location>
        <begin position="183"/>
        <end position="231"/>
    </location>
</feature>
<evidence type="ECO:0000256" key="8">
    <source>
        <dbReference type="ARBA" id="ARBA00023136"/>
    </source>
</evidence>
<dbReference type="InterPro" id="IPR052611">
    <property type="entry name" value="Plant_RLK_LysM"/>
</dbReference>
<dbReference type="FunFam" id="1.10.510.10:FF:000468">
    <property type="entry name" value="PTI1-like tyrosine-protein kinase 3"/>
    <property type="match status" value="1"/>
</dbReference>
<dbReference type="InterPro" id="IPR056562">
    <property type="entry name" value="LysM2_CERK1_LYK3_4_5"/>
</dbReference>
<dbReference type="Gene3D" id="1.10.510.10">
    <property type="entry name" value="Transferase(Phosphotransferase) domain 1"/>
    <property type="match status" value="1"/>
</dbReference>
<keyword evidence="7 10" id="KW-1133">Transmembrane helix</keyword>
<dbReference type="EMBL" id="JBAMMX010000014">
    <property type="protein sequence ID" value="KAK6928503.1"/>
    <property type="molecule type" value="Genomic_DNA"/>
</dbReference>
<feature type="chain" id="PRO_5042970418" evidence="11">
    <location>
        <begin position="24"/>
        <end position="674"/>
    </location>
</feature>
<dbReference type="InterPro" id="IPR056561">
    <property type="entry name" value="NFP_LYK_LysM1"/>
</dbReference>
<evidence type="ECO:0000259" key="13">
    <source>
        <dbReference type="PROSITE" id="PS51782"/>
    </source>
</evidence>
<comment type="subcellular location">
    <subcellularLocation>
        <location evidence="1">Cell membrane</location>
        <topology evidence="1">Single-pass membrane protein</topology>
    </subcellularLocation>
</comment>
<evidence type="ECO:0000313" key="15">
    <source>
        <dbReference type="Proteomes" id="UP001370490"/>
    </source>
</evidence>
<keyword evidence="14" id="KW-0418">Kinase</keyword>
<evidence type="ECO:0000256" key="1">
    <source>
        <dbReference type="ARBA" id="ARBA00004162"/>
    </source>
</evidence>
<dbReference type="Pfam" id="PF23446">
    <property type="entry name" value="LysM1_NFP_LYK"/>
    <property type="match status" value="1"/>
</dbReference>
<dbReference type="Pfam" id="PF01476">
    <property type="entry name" value="LysM"/>
    <property type="match status" value="1"/>
</dbReference>
<organism evidence="14 15">
    <name type="scientific">Dillenia turbinata</name>
    <dbReference type="NCBI Taxonomy" id="194707"/>
    <lineage>
        <taxon>Eukaryota</taxon>
        <taxon>Viridiplantae</taxon>
        <taxon>Streptophyta</taxon>
        <taxon>Embryophyta</taxon>
        <taxon>Tracheophyta</taxon>
        <taxon>Spermatophyta</taxon>
        <taxon>Magnoliopsida</taxon>
        <taxon>eudicotyledons</taxon>
        <taxon>Gunneridae</taxon>
        <taxon>Pentapetalae</taxon>
        <taxon>Dilleniales</taxon>
        <taxon>Dilleniaceae</taxon>
        <taxon>Dillenia</taxon>
    </lineage>
</organism>
<evidence type="ECO:0000256" key="5">
    <source>
        <dbReference type="ARBA" id="ARBA00022741"/>
    </source>
</evidence>
<evidence type="ECO:0000256" key="9">
    <source>
        <dbReference type="ARBA" id="ARBA00023157"/>
    </source>
</evidence>
<keyword evidence="15" id="KW-1185">Reference proteome</keyword>
<dbReference type="PROSITE" id="PS51782">
    <property type="entry name" value="LYSM"/>
    <property type="match status" value="1"/>
</dbReference>
<feature type="domain" description="Protein kinase" evidence="12">
    <location>
        <begin position="272"/>
        <end position="648"/>
    </location>
</feature>
<dbReference type="GO" id="GO:0004672">
    <property type="term" value="F:protein kinase activity"/>
    <property type="evidence" value="ECO:0007669"/>
    <property type="project" value="InterPro"/>
</dbReference>
<evidence type="ECO:0000256" key="7">
    <source>
        <dbReference type="ARBA" id="ARBA00022989"/>
    </source>
</evidence>
<dbReference type="PROSITE" id="PS50011">
    <property type="entry name" value="PROTEIN_KINASE_DOM"/>
    <property type="match status" value="1"/>
</dbReference>
<evidence type="ECO:0000256" key="2">
    <source>
        <dbReference type="ARBA" id="ARBA00022475"/>
    </source>
</evidence>
<keyword evidence="5" id="KW-0547">Nucleotide-binding</keyword>
<reference evidence="14 15" key="1">
    <citation type="submission" date="2023-12" db="EMBL/GenBank/DDBJ databases">
        <title>A high-quality genome assembly for Dillenia turbinata (Dilleniales).</title>
        <authorList>
            <person name="Chanderbali A."/>
        </authorList>
    </citation>
    <scope>NUCLEOTIDE SEQUENCE [LARGE SCALE GENOMIC DNA]</scope>
    <source>
        <strain evidence="14">LSX21</strain>
        <tissue evidence="14">Leaf</tissue>
    </source>
</reference>
<keyword evidence="6" id="KW-0067">ATP-binding</keyword>
<keyword evidence="2" id="KW-1003">Cell membrane</keyword>
<comment type="caution">
    <text evidence="14">The sequence shown here is derived from an EMBL/GenBank/DDBJ whole genome shotgun (WGS) entry which is preliminary data.</text>
</comment>
<dbReference type="InterPro" id="IPR018392">
    <property type="entry name" value="LysM"/>
</dbReference>
<feature type="signal peptide" evidence="11">
    <location>
        <begin position="1"/>
        <end position="23"/>
    </location>
</feature>
<dbReference type="GO" id="GO:0005524">
    <property type="term" value="F:ATP binding"/>
    <property type="evidence" value="ECO:0007669"/>
    <property type="project" value="UniProtKB-KW"/>
</dbReference>
<gene>
    <name evidence="14" type="ORF">RJ641_007094</name>
</gene>
<dbReference type="PANTHER" id="PTHR45927:SF13">
    <property type="entry name" value="PROTEIN LYK2"/>
    <property type="match status" value="1"/>
</dbReference>
<dbReference type="AlphaFoldDB" id="A0AAN8ZCE3"/>
<dbReference type="Proteomes" id="UP001370490">
    <property type="component" value="Unassembled WGS sequence"/>
</dbReference>
<dbReference type="GO" id="GO:0005886">
    <property type="term" value="C:plasma membrane"/>
    <property type="evidence" value="ECO:0007669"/>
    <property type="project" value="UniProtKB-SubCell"/>
</dbReference>
<evidence type="ECO:0000256" key="3">
    <source>
        <dbReference type="ARBA" id="ARBA00022692"/>
    </source>
</evidence>
<dbReference type="Pfam" id="PF23472">
    <property type="entry name" value="LysM2_CERK1_LYK3_4_5"/>
    <property type="match status" value="1"/>
</dbReference>
<evidence type="ECO:0000256" key="4">
    <source>
        <dbReference type="ARBA" id="ARBA00022729"/>
    </source>
</evidence>
<keyword evidence="14" id="KW-0808">Transferase</keyword>
<dbReference type="SUPFAM" id="SSF56112">
    <property type="entry name" value="Protein kinase-like (PK-like)"/>
    <property type="match status" value="1"/>
</dbReference>
<evidence type="ECO:0000313" key="14">
    <source>
        <dbReference type="EMBL" id="KAK6928503.1"/>
    </source>
</evidence>
<accession>A0AAN8ZCE3</accession>
<dbReference type="InterPro" id="IPR011009">
    <property type="entry name" value="Kinase-like_dom_sf"/>
</dbReference>
<feature type="transmembrane region" description="Helical" evidence="10">
    <location>
        <begin position="272"/>
        <end position="296"/>
    </location>
</feature>
<dbReference type="GO" id="GO:0051707">
    <property type="term" value="P:response to other organism"/>
    <property type="evidence" value="ECO:0007669"/>
    <property type="project" value="UniProtKB-ARBA"/>
</dbReference>
<keyword evidence="8 10" id="KW-0472">Membrane</keyword>
<name>A0AAN8ZCE3_9MAGN</name>
<evidence type="ECO:0000256" key="10">
    <source>
        <dbReference type="SAM" id="Phobius"/>
    </source>
</evidence>
<keyword evidence="9" id="KW-1015">Disulfide bond</keyword>
<evidence type="ECO:0000256" key="11">
    <source>
        <dbReference type="SAM" id="SignalP"/>
    </source>
</evidence>
<keyword evidence="3 10" id="KW-0812">Transmembrane</keyword>
<evidence type="ECO:0000256" key="6">
    <source>
        <dbReference type="ARBA" id="ARBA00022840"/>
    </source>
</evidence>
<dbReference type="Gene3D" id="3.30.200.20">
    <property type="entry name" value="Phosphorylase Kinase, domain 1"/>
    <property type="match status" value="1"/>
</dbReference>
<evidence type="ECO:0000259" key="12">
    <source>
        <dbReference type="PROSITE" id="PS50011"/>
    </source>
</evidence>
<dbReference type="PANTHER" id="PTHR45927">
    <property type="entry name" value="LYSM-DOMAIN RECEPTOR-LIKE KINASE-RELATED"/>
    <property type="match status" value="1"/>
</dbReference>
<proteinExistence type="predicted"/>
<dbReference type="InterPro" id="IPR000719">
    <property type="entry name" value="Prot_kinase_dom"/>
</dbReference>
<keyword evidence="4 11" id="KW-0732">Signal</keyword>
<sequence>MEAHINGLYLTTWIFSTLVSAAATEHNLLSCQTSSPDAFGYRCSPNESQNQCKTFALLRTNSYYSSLFNLSNFLGINRYELADANGFSTDTEFLPLDQPLLIPVECKCNGWFFEANLTKTTIHGESFHGIAESLEGLTTCRAIWEKNPSISPWNLTDKLQLLLPLRCACPSSSELVQDTKILLSYPVSEGDTITKLAFEFNTTSEAIISTNNRSSVTFRGKSLIPDSSVLIPLKDKPVLGSLAKPHEPDLNFPATSIPVIIHRKKGLKMWKLPLIIALSSVAFGAILAVAAIFLAVQWKRKKCNVGDLELQQLSLSVRTTSDKKVSFEGSQDPLEGQIIDSTPRKMIIETYSIDELRKATEDFNSSNLIEGSVFHGRLNGKNIAIKRTQAETILKIDFALFQDARHHHPNIIRLIGTCLTGGSASDSYLVFEYAKNGSLKDWLHGGLALKSQFIASCYCFLTWNQRLRICLDVAMALQYMHHIMNHCYVHRNIKSGNIFLDEEFNAKIGNFGMAKCTEGSGDSSQPYSANPSSWSKGYLAPEYIGQGTVSPSMDIFAYGVVLLEILSAKTPITRSEEKEGNVWLCEKIKSILQSEDAEDLRQWMDTTLGEDYSFDAAVALANLARACVEEDPCLRPTAGEIVEKLGRLVEELPEGDQFSFCESSSKPLVKAICE</sequence>
<dbReference type="Pfam" id="PF00069">
    <property type="entry name" value="Pkinase"/>
    <property type="match status" value="1"/>
</dbReference>
<protein>
    <submittedName>
        <fullName evidence="14">Protein kinase domain</fullName>
    </submittedName>
</protein>